<sequence length="63" mass="7110">MLLIASYLVVELLRTGFLRQLIATAIRITSAHKKRFMIVTELLVPPSGDNIRNIDIFSNIAIQ</sequence>
<protein>
    <submittedName>
        <fullName evidence="1">(Mediterranean fruit fly) hypothetical protein</fullName>
    </submittedName>
</protein>
<dbReference type="Proteomes" id="UP000606786">
    <property type="component" value="Unassembled WGS sequence"/>
</dbReference>
<reference evidence="1" key="1">
    <citation type="submission" date="2020-11" db="EMBL/GenBank/DDBJ databases">
        <authorList>
            <person name="Whitehead M."/>
        </authorList>
    </citation>
    <scope>NUCLEOTIDE SEQUENCE</scope>
    <source>
        <strain evidence="1">EGII</strain>
    </source>
</reference>
<name>A0A811TZN8_CERCA</name>
<comment type="caution">
    <text evidence="1">The sequence shown here is derived from an EMBL/GenBank/DDBJ whole genome shotgun (WGS) entry which is preliminary data.</text>
</comment>
<evidence type="ECO:0000313" key="1">
    <source>
        <dbReference type="EMBL" id="CAD6991721.1"/>
    </source>
</evidence>
<proteinExistence type="predicted"/>
<evidence type="ECO:0000313" key="2">
    <source>
        <dbReference type="Proteomes" id="UP000606786"/>
    </source>
</evidence>
<keyword evidence="2" id="KW-1185">Reference proteome</keyword>
<dbReference type="AlphaFoldDB" id="A0A811TZN8"/>
<dbReference type="EMBL" id="CAJHJT010000001">
    <property type="protein sequence ID" value="CAD6991721.1"/>
    <property type="molecule type" value="Genomic_DNA"/>
</dbReference>
<gene>
    <name evidence="1" type="ORF">CCAP1982_LOCUS634</name>
</gene>
<accession>A0A811TZN8</accession>
<organism evidence="1 2">
    <name type="scientific">Ceratitis capitata</name>
    <name type="common">Mediterranean fruit fly</name>
    <name type="synonym">Tephritis capitata</name>
    <dbReference type="NCBI Taxonomy" id="7213"/>
    <lineage>
        <taxon>Eukaryota</taxon>
        <taxon>Metazoa</taxon>
        <taxon>Ecdysozoa</taxon>
        <taxon>Arthropoda</taxon>
        <taxon>Hexapoda</taxon>
        <taxon>Insecta</taxon>
        <taxon>Pterygota</taxon>
        <taxon>Neoptera</taxon>
        <taxon>Endopterygota</taxon>
        <taxon>Diptera</taxon>
        <taxon>Brachycera</taxon>
        <taxon>Muscomorpha</taxon>
        <taxon>Tephritoidea</taxon>
        <taxon>Tephritidae</taxon>
        <taxon>Ceratitis</taxon>
        <taxon>Ceratitis</taxon>
    </lineage>
</organism>